<comment type="caution">
    <text evidence="2">The sequence shown here is derived from an EMBL/GenBank/DDBJ whole genome shotgun (WGS) entry which is preliminary data.</text>
</comment>
<dbReference type="InterPro" id="IPR036390">
    <property type="entry name" value="WH_DNA-bd_sf"/>
</dbReference>
<dbReference type="AlphaFoldDB" id="A0AAD8MNH8"/>
<gene>
    <name evidence="2" type="ORF">POM88_026395</name>
</gene>
<reference evidence="2" key="2">
    <citation type="submission" date="2023-05" db="EMBL/GenBank/DDBJ databases">
        <authorList>
            <person name="Schelkunov M.I."/>
        </authorList>
    </citation>
    <scope>NUCLEOTIDE SEQUENCE</scope>
    <source>
        <strain evidence="2">Hsosn_3</strain>
        <tissue evidence="2">Leaf</tissue>
    </source>
</reference>
<feature type="compositionally biased region" description="Polar residues" evidence="1">
    <location>
        <begin position="313"/>
        <end position="326"/>
    </location>
</feature>
<dbReference type="EMBL" id="JAUIZM010000006">
    <property type="protein sequence ID" value="KAK1379651.1"/>
    <property type="molecule type" value="Genomic_DNA"/>
</dbReference>
<feature type="compositionally biased region" description="Basic and acidic residues" evidence="1">
    <location>
        <begin position="191"/>
        <end position="205"/>
    </location>
</feature>
<accession>A0AAD8MNH8</accession>
<dbReference type="Proteomes" id="UP001237642">
    <property type="component" value="Unassembled WGS sequence"/>
</dbReference>
<evidence type="ECO:0000313" key="2">
    <source>
        <dbReference type="EMBL" id="KAK1379651.1"/>
    </source>
</evidence>
<reference evidence="2" key="1">
    <citation type="submission" date="2023-02" db="EMBL/GenBank/DDBJ databases">
        <title>Genome of toxic invasive species Heracleum sosnowskyi carries increased number of genes despite the absence of recent whole-genome duplications.</title>
        <authorList>
            <person name="Schelkunov M."/>
            <person name="Shtratnikova V."/>
            <person name="Makarenko M."/>
            <person name="Klepikova A."/>
            <person name="Omelchenko D."/>
            <person name="Novikova G."/>
            <person name="Obukhova E."/>
            <person name="Bogdanov V."/>
            <person name="Penin A."/>
            <person name="Logacheva M."/>
        </authorList>
    </citation>
    <scope>NUCLEOTIDE SEQUENCE</scope>
    <source>
        <strain evidence="2">Hsosn_3</strain>
        <tissue evidence="2">Leaf</tissue>
    </source>
</reference>
<feature type="region of interest" description="Disordered" evidence="1">
    <location>
        <begin position="169"/>
        <end position="205"/>
    </location>
</feature>
<name>A0AAD8MNH8_9APIA</name>
<dbReference type="SUPFAM" id="SSF46785">
    <property type="entry name" value="Winged helix' DNA-binding domain"/>
    <property type="match status" value="1"/>
</dbReference>
<protein>
    <submittedName>
        <fullName evidence="2">Uncharacterized protein</fullName>
    </submittedName>
</protein>
<evidence type="ECO:0000256" key="1">
    <source>
        <dbReference type="SAM" id="MobiDB-lite"/>
    </source>
</evidence>
<keyword evidence="3" id="KW-1185">Reference proteome</keyword>
<evidence type="ECO:0000313" key="3">
    <source>
        <dbReference type="Proteomes" id="UP001237642"/>
    </source>
</evidence>
<sequence length="326" mass="36349">MEQKPSFSSFSGSPSYYGYAIDVYSEMIPYALGVFDKEGGASCERISNFIREQFNIFPSPSHFTRVSQYLESMTKTGFLLFDNGLYKFHPIRCADDLSAVLARLKSSMSSHPNQRVPMPAPTHTRNPLNVPTNVGPSNRGRGRPRKVPTSAVKVQLEPTVIVLDDEDDAAQNNVGDGPPVSPVPKKARRVGVKEEHVSKGKEPPRPTCKEVYDVISNIDGIDLVLENMINDEWQPCYRHELLHRLADMNEGFCESYRSLCAVELYLVSLALKSGIHSNSPSRATLPAARQFRAVQDPQHPSLINRHNRPGTIKSANPSSYLNNEDH</sequence>
<feature type="region of interest" description="Disordered" evidence="1">
    <location>
        <begin position="109"/>
        <end position="150"/>
    </location>
</feature>
<proteinExistence type="predicted"/>
<feature type="compositionally biased region" description="Polar residues" evidence="1">
    <location>
        <begin position="123"/>
        <end position="136"/>
    </location>
</feature>
<feature type="region of interest" description="Disordered" evidence="1">
    <location>
        <begin position="294"/>
        <end position="326"/>
    </location>
</feature>
<organism evidence="2 3">
    <name type="scientific">Heracleum sosnowskyi</name>
    <dbReference type="NCBI Taxonomy" id="360622"/>
    <lineage>
        <taxon>Eukaryota</taxon>
        <taxon>Viridiplantae</taxon>
        <taxon>Streptophyta</taxon>
        <taxon>Embryophyta</taxon>
        <taxon>Tracheophyta</taxon>
        <taxon>Spermatophyta</taxon>
        <taxon>Magnoliopsida</taxon>
        <taxon>eudicotyledons</taxon>
        <taxon>Gunneridae</taxon>
        <taxon>Pentapetalae</taxon>
        <taxon>asterids</taxon>
        <taxon>campanulids</taxon>
        <taxon>Apiales</taxon>
        <taxon>Apiaceae</taxon>
        <taxon>Apioideae</taxon>
        <taxon>apioid superclade</taxon>
        <taxon>Tordylieae</taxon>
        <taxon>Tordyliinae</taxon>
        <taxon>Heracleum</taxon>
    </lineage>
</organism>